<gene>
    <name evidence="2" type="ORF">SKAU_G00097130</name>
</gene>
<keyword evidence="3" id="KW-1185">Reference proteome</keyword>
<dbReference type="Proteomes" id="UP001152622">
    <property type="component" value="Chromosome 3"/>
</dbReference>
<evidence type="ECO:0000313" key="2">
    <source>
        <dbReference type="EMBL" id="KAJ8369685.1"/>
    </source>
</evidence>
<proteinExistence type="predicted"/>
<dbReference type="AlphaFoldDB" id="A0A9Q1FYR4"/>
<feature type="compositionally biased region" description="Polar residues" evidence="1">
    <location>
        <begin position="30"/>
        <end position="48"/>
    </location>
</feature>
<protein>
    <submittedName>
        <fullName evidence="2">Uncharacterized protein</fullName>
    </submittedName>
</protein>
<reference evidence="2" key="1">
    <citation type="journal article" date="2023" name="Science">
        <title>Genome structures resolve the early diversification of teleost fishes.</title>
        <authorList>
            <person name="Parey E."/>
            <person name="Louis A."/>
            <person name="Montfort J."/>
            <person name="Bouchez O."/>
            <person name="Roques C."/>
            <person name="Iampietro C."/>
            <person name="Lluch J."/>
            <person name="Castinel A."/>
            <person name="Donnadieu C."/>
            <person name="Desvignes T."/>
            <person name="Floi Bucao C."/>
            <person name="Jouanno E."/>
            <person name="Wen M."/>
            <person name="Mejri S."/>
            <person name="Dirks R."/>
            <person name="Jansen H."/>
            <person name="Henkel C."/>
            <person name="Chen W.J."/>
            <person name="Zahm M."/>
            <person name="Cabau C."/>
            <person name="Klopp C."/>
            <person name="Thompson A.W."/>
            <person name="Robinson-Rechavi M."/>
            <person name="Braasch I."/>
            <person name="Lecointre G."/>
            <person name="Bobe J."/>
            <person name="Postlethwait J.H."/>
            <person name="Berthelot C."/>
            <person name="Roest Crollius H."/>
            <person name="Guiguen Y."/>
        </authorList>
    </citation>
    <scope>NUCLEOTIDE SEQUENCE</scope>
    <source>
        <strain evidence="2">WJC10195</strain>
    </source>
</reference>
<name>A0A9Q1FYR4_SYNKA</name>
<organism evidence="2 3">
    <name type="scientific">Synaphobranchus kaupii</name>
    <name type="common">Kaup's arrowtooth eel</name>
    <dbReference type="NCBI Taxonomy" id="118154"/>
    <lineage>
        <taxon>Eukaryota</taxon>
        <taxon>Metazoa</taxon>
        <taxon>Chordata</taxon>
        <taxon>Craniata</taxon>
        <taxon>Vertebrata</taxon>
        <taxon>Euteleostomi</taxon>
        <taxon>Actinopterygii</taxon>
        <taxon>Neopterygii</taxon>
        <taxon>Teleostei</taxon>
        <taxon>Anguilliformes</taxon>
        <taxon>Synaphobranchidae</taxon>
        <taxon>Synaphobranchus</taxon>
    </lineage>
</organism>
<sequence length="299" mass="32239">MMSAAPAAYPPVSFYLPTTPISRTPKCPTATLNPQTPKSLHSSYTGSPPWSKRNPYPYQPFSVCPGPKPKRLLQKGIPKRDNRRRAHRAKHARATTKRASQFIATLPWGKNLTHICSGGKPITASNWSASQPSNSDGETTSILNSGKSCFEAPTSTSKRFARGISTAAALGILGLTPPPDAARFRTEALAHSATRPPSESGLSPHAVGVSMSTVVRSAAPSAEDPKSPDNNPPSSFHDQTVFRPRKQQLSSVPCNLCRSQPGNSRRRSPRPKDLDKARPHRNARINHPLPRSPGAGDKT</sequence>
<accession>A0A9Q1FYR4</accession>
<feature type="region of interest" description="Disordered" evidence="1">
    <location>
        <begin position="26"/>
        <end position="51"/>
    </location>
</feature>
<feature type="region of interest" description="Disordered" evidence="1">
    <location>
        <begin position="215"/>
        <end position="299"/>
    </location>
</feature>
<dbReference type="EMBL" id="JAINUF010000003">
    <property type="protein sequence ID" value="KAJ8369685.1"/>
    <property type="molecule type" value="Genomic_DNA"/>
</dbReference>
<evidence type="ECO:0000256" key="1">
    <source>
        <dbReference type="SAM" id="MobiDB-lite"/>
    </source>
</evidence>
<feature type="compositionally biased region" description="Polar residues" evidence="1">
    <location>
        <begin position="247"/>
        <end position="263"/>
    </location>
</feature>
<evidence type="ECO:0000313" key="3">
    <source>
        <dbReference type="Proteomes" id="UP001152622"/>
    </source>
</evidence>
<feature type="region of interest" description="Disordered" evidence="1">
    <location>
        <begin position="67"/>
        <end position="98"/>
    </location>
</feature>
<comment type="caution">
    <text evidence="2">The sequence shown here is derived from an EMBL/GenBank/DDBJ whole genome shotgun (WGS) entry which is preliminary data.</text>
</comment>
<feature type="compositionally biased region" description="Basic residues" evidence="1">
    <location>
        <begin position="81"/>
        <end position="96"/>
    </location>
</feature>